<evidence type="ECO:0000313" key="2">
    <source>
        <dbReference type="EMBL" id="KMW59134.1"/>
    </source>
</evidence>
<dbReference type="Pfam" id="PF13738">
    <property type="entry name" value="Pyr_redox_3"/>
    <property type="match status" value="1"/>
</dbReference>
<dbReference type="PANTHER" id="PTHR43539:SF68">
    <property type="entry name" value="FLAVIN-BINDING MONOOXYGENASE-LIKE PROTEIN (AFU_ORTHOLOGUE AFUA_4G09220)"/>
    <property type="match status" value="1"/>
</dbReference>
<keyword evidence="2" id="KW-0503">Monooxygenase</keyword>
<name>A0A0J9EBT5_9RHOB</name>
<keyword evidence="3" id="KW-1185">Reference proteome</keyword>
<sequence length="411" mass="44698">MGDASAWLKTFAGHAAEGDGAALARGFLPGGFWRDYLPFGWTLQTLEGRAAIQEFGATRGPAAQFRNPVFEGAPAATEGFFRFETNAGPGRGHIRLKDGLCHTLFTQLDGLHKAPPPLSDAPFVLVVGGGQGGLALGAQLADLGVPYLIVDRYPRVGDQWRSRYASLVLHDPVWYDHMPFEPFPEDWLVFTPKDQMGDWLEDYARDQGLNIWTSTELRSAQYDAGSGEWVAQITRDGEEVTLTPTHLVMALGLSGFPRLPEFPGHDAFQGPQMHSSAYQGDQAFAGQDVVVVGANNCAHDIASDLVSHGARPVMVQRSSTLVVDQSDYCERLLGPLYSAQAVACGITTDKADILQAATPLRLLEPAHRALWDGIRADRQDYYEQLSKAGFALDFAEDGTGLGMKYRRTASG</sequence>
<dbReference type="EMBL" id="LFTY01000002">
    <property type="protein sequence ID" value="KMW59134.1"/>
    <property type="molecule type" value="Genomic_DNA"/>
</dbReference>
<protein>
    <submittedName>
        <fullName evidence="2">Flavin-containing monooxygenase</fullName>
    </submittedName>
</protein>
<organism evidence="2 3">
    <name type="scientific">Candidatus Rhodobacter oscarellae</name>
    <dbReference type="NCBI Taxonomy" id="1675527"/>
    <lineage>
        <taxon>Bacteria</taxon>
        <taxon>Pseudomonadati</taxon>
        <taxon>Pseudomonadota</taxon>
        <taxon>Alphaproteobacteria</taxon>
        <taxon>Rhodobacterales</taxon>
        <taxon>Rhodobacter group</taxon>
        <taxon>Rhodobacter</taxon>
    </lineage>
</organism>
<gene>
    <name evidence="2" type="ORF">AIOL_004115</name>
</gene>
<dbReference type="GO" id="GO:0004497">
    <property type="term" value="F:monooxygenase activity"/>
    <property type="evidence" value="ECO:0007669"/>
    <property type="project" value="UniProtKB-KW"/>
</dbReference>
<dbReference type="InterPro" id="IPR050982">
    <property type="entry name" value="Auxin_biosynth/cation_transpt"/>
</dbReference>
<dbReference type="Proteomes" id="UP000037178">
    <property type="component" value="Unassembled WGS sequence"/>
</dbReference>
<dbReference type="AlphaFoldDB" id="A0A0J9EBT5"/>
<dbReference type="RefSeq" id="WP_053101323.1">
    <property type="nucleotide sequence ID" value="NZ_LFTY01000002.1"/>
</dbReference>
<accession>A0A0J9EBT5</accession>
<proteinExistence type="predicted"/>
<dbReference type="GO" id="GO:0050660">
    <property type="term" value="F:flavin adenine dinucleotide binding"/>
    <property type="evidence" value="ECO:0007669"/>
    <property type="project" value="TreeGrafter"/>
</dbReference>
<dbReference type="InterPro" id="IPR036188">
    <property type="entry name" value="FAD/NAD-bd_sf"/>
</dbReference>
<dbReference type="SUPFAM" id="SSF51905">
    <property type="entry name" value="FAD/NAD(P)-binding domain"/>
    <property type="match status" value="1"/>
</dbReference>
<evidence type="ECO:0000256" key="1">
    <source>
        <dbReference type="ARBA" id="ARBA00023002"/>
    </source>
</evidence>
<dbReference type="PATRIC" id="fig|1675527.3.peg.4314"/>
<dbReference type="PANTHER" id="PTHR43539">
    <property type="entry name" value="FLAVIN-BINDING MONOOXYGENASE-LIKE PROTEIN (AFU_ORTHOLOGUE AFUA_4G09220)"/>
    <property type="match status" value="1"/>
</dbReference>
<reference evidence="2 3" key="1">
    <citation type="submission" date="2015-06" db="EMBL/GenBank/DDBJ databases">
        <title>Draft genome sequence of an Alphaproteobacteria species associated to the Mediterranean sponge Oscarella lobularis.</title>
        <authorList>
            <person name="Jourda C."/>
            <person name="Santini S."/>
            <person name="Claverie J.-M."/>
        </authorList>
    </citation>
    <scope>NUCLEOTIDE SEQUENCE [LARGE SCALE GENOMIC DNA]</scope>
    <source>
        <strain evidence="2">IGS</strain>
    </source>
</reference>
<evidence type="ECO:0000313" key="3">
    <source>
        <dbReference type="Proteomes" id="UP000037178"/>
    </source>
</evidence>
<dbReference type="OrthoDB" id="9808049at2"/>
<dbReference type="Gene3D" id="3.50.50.60">
    <property type="entry name" value="FAD/NAD(P)-binding domain"/>
    <property type="match status" value="1"/>
</dbReference>
<keyword evidence="1" id="KW-0560">Oxidoreductase</keyword>
<dbReference type="STRING" id="1675527.AIOL_004115"/>
<comment type="caution">
    <text evidence="2">The sequence shown here is derived from an EMBL/GenBank/DDBJ whole genome shotgun (WGS) entry which is preliminary data.</text>
</comment>